<protein>
    <submittedName>
        <fullName evidence="8">GNAT family N-acetyltransferase</fullName>
    </submittedName>
</protein>
<keyword evidence="8" id="KW-0808">Transferase</keyword>
<dbReference type="Gene3D" id="3.40.630.30">
    <property type="match status" value="1"/>
</dbReference>
<accession>A0A1E8PLK3</accession>
<comment type="caution">
    <text evidence="8">The sequence shown here is derived from an EMBL/GenBank/DDBJ whole genome shotgun (WGS) entry which is preliminary data.</text>
</comment>
<evidence type="ECO:0000256" key="2">
    <source>
        <dbReference type="ARBA" id="ARBA00022741"/>
    </source>
</evidence>
<dbReference type="Gene3D" id="3.40.50.261">
    <property type="entry name" value="Succinyl-CoA synthetase domains"/>
    <property type="match status" value="2"/>
</dbReference>
<evidence type="ECO:0000313" key="8">
    <source>
        <dbReference type="EMBL" id="OFJ47045.1"/>
    </source>
</evidence>
<reference evidence="8 9" key="1">
    <citation type="submission" date="2016-10" db="EMBL/GenBank/DDBJ databases">
        <title>Updated version of Genome Assembly of Janthinobacterium lividum ERGS5:01.</title>
        <authorList>
            <person name="Kumar R."/>
            <person name="Acharya V."/>
            <person name="Singh D."/>
        </authorList>
    </citation>
    <scope>NUCLEOTIDE SEQUENCE [LARGE SCALE GENOMIC DNA]</scope>
    <source>
        <strain evidence="8 9">ERGS5:01</strain>
    </source>
</reference>
<dbReference type="InterPro" id="IPR032875">
    <property type="entry name" value="Succ_CoA_lig_flav_dom"/>
</dbReference>
<organism evidence="8 9">
    <name type="scientific">Janthinobacterium lividum</name>
    <dbReference type="NCBI Taxonomy" id="29581"/>
    <lineage>
        <taxon>Bacteria</taxon>
        <taxon>Pseudomonadati</taxon>
        <taxon>Pseudomonadota</taxon>
        <taxon>Betaproteobacteria</taxon>
        <taxon>Burkholderiales</taxon>
        <taxon>Oxalobacteraceae</taxon>
        <taxon>Janthinobacterium</taxon>
    </lineage>
</organism>
<dbReference type="Pfam" id="PF19045">
    <property type="entry name" value="Ligase_CoA_2"/>
    <property type="match status" value="1"/>
</dbReference>
<keyword evidence="1" id="KW-0436">Ligase</keyword>
<gene>
    <name evidence="8" type="ORF">BA896_018535</name>
</gene>
<dbReference type="SMART" id="SM00881">
    <property type="entry name" value="CoA_binding"/>
    <property type="match status" value="1"/>
</dbReference>
<dbReference type="PROSITE" id="PS50975">
    <property type="entry name" value="ATP_GRASP"/>
    <property type="match status" value="1"/>
</dbReference>
<dbReference type="SUPFAM" id="SSF52210">
    <property type="entry name" value="Succinyl-CoA synthetase domains"/>
    <property type="match status" value="2"/>
</dbReference>
<dbReference type="InterPro" id="IPR051538">
    <property type="entry name" value="Acyl-CoA_Synth/Transferase"/>
</dbReference>
<dbReference type="GO" id="GO:0046872">
    <property type="term" value="F:metal ion binding"/>
    <property type="evidence" value="ECO:0007669"/>
    <property type="project" value="InterPro"/>
</dbReference>
<evidence type="ECO:0000313" key="9">
    <source>
        <dbReference type="Proteomes" id="UP000092634"/>
    </source>
</evidence>
<evidence type="ECO:0000259" key="6">
    <source>
        <dbReference type="PROSITE" id="PS50975"/>
    </source>
</evidence>
<name>A0A1E8PLK3_9BURK</name>
<dbReference type="InterPro" id="IPR000182">
    <property type="entry name" value="GNAT_dom"/>
</dbReference>
<evidence type="ECO:0000256" key="4">
    <source>
        <dbReference type="ARBA" id="ARBA00060888"/>
    </source>
</evidence>
<dbReference type="SUPFAM" id="SSF56059">
    <property type="entry name" value="Glutathione synthetase ATP-binding domain-like"/>
    <property type="match status" value="1"/>
</dbReference>
<dbReference type="InterPro" id="IPR003781">
    <property type="entry name" value="CoA-bd"/>
</dbReference>
<dbReference type="InterPro" id="IPR016181">
    <property type="entry name" value="Acyl_CoA_acyltransferase"/>
</dbReference>
<comment type="similarity">
    <text evidence="4">In the N-terminal section; belongs to the acetate CoA ligase alpha subunit family.</text>
</comment>
<feature type="domain" description="N-acetyltransferase" evidence="7">
    <location>
        <begin position="740"/>
        <end position="898"/>
    </location>
</feature>
<dbReference type="Pfam" id="PF13380">
    <property type="entry name" value="CoA_binding_2"/>
    <property type="match status" value="1"/>
</dbReference>
<dbReference type="Gene3D" id="3.30.470.20">
    <property type="entry name" value="ATP-grasp fold, B domain"/>
    <property type="match status" value="1"/>
</dbReference>
<sequence>MSMRNLDKLFKPTSVALIGATAREHKLGAIALANLLGAAGPGTQLNGTKFSGNIWPVNPKYDALMGLKCYRNLAQLPKAPDLAIICTPPATITALIRELGALGTRAAIVMTSGLDPVREQSLRLAMLKAAKPHLLRILGPNSMGLLVPKLGLNASFAHLGASSGKIAFVSQSGALVSGVLDWANAHGVGFSKFISLGGSYDIDFGDLLDYLAGDIDTAAILLYMEDIQAARKFMSAARAAARSKPVIVLKAGREAEGAAVAAWHTGALAGSDAVYDAAIRRAGMLRVYSAEELFDAVETLTHIRSQRGERLAILCNGGGLGVMATDALVGSGGKLADLSPDTVIALEKALPRGWSHDNPVGLPGDAPVQRYVDAIKPLLDEPQADALLLLHAPTAMVSSIDIAEAVTPLIKATSRTVLSCLLGGTTVAPARQVFNRAGIPTYDTPEKAVHGFMQIVQYRRNQETLMQVPAQLPMSATPRRARVREIVAAALAAGQTVLGECRSKEILAAYGIPVATTRMAADVEAALAVAADIGYPVALKIHSPDIGHKSDVGGVALDLDTPDILRTAAAAMLKRVRRMRPDALIDGFTVQQMARRPQSHELIVGVTTDAAFGPVILVGQGGIAVEVTADHAIGLPPLNMVLARDMLARTRVSKLLAGYRNQPPADIDAVCYTLIQVAELVADIGELAELDINPLVADADGVIALDARIRLQPGQKSDRLAIRPYPQELEEQVTWMGLSILLRPIRPEDAPQHMDLFHALDPDDVRLRFFTSMRELPVSQLARLTQIDYDRAMAFIATHTGPDGKPETLGVVRAVADPDNIHADFAIAVRSALKGKGLGHILFEKLVDYFRSRGTEALVGEAMARNKGMQRLVKSFGGEVTPSEEPGVVNLHIRLRAP</sequence>
<keyword evidence="2 5" id="KW-0547">Nucleotide-binding</keyword>
<dbReference type="GO" id="GO:0016747">
    <property type="term" value="F:acyltransferase activity, transferring groups other than amino-acyl groups"/>
    <property type="evidence" value="ECO:0007669"/>
    <property type="project" value="InterPro"/>
</dbReference>
<evidence type="ECO:0000256" key="1">
    <source>
        <dbReference type="ARBA" id="ARBA00022598"/>
    </source>
</evidence>
<dbReference type="FunFam" id="3.30.1490.20:FF:000020">
    <property type="entry name" value="Protein lysine acetyltransferase"/>
    <property type="match status" value="1"/>
</dbReference>
<dbReference type="Proteomes" id="UP000092634">
    <property type="component" value="Unassembled WGS sequence"/>
</dbReference>
<dbReference type="SUPFAM" id="SSF51735">
    <property type="entry name" value="NAD(P)-binding Rossmann-fold domains"/>
    <property type="match status" value="1"/>
</dbReference>
<dbReference type="InterPro" id="IPR011761">
    <property type="entry name" value="ATP-grasp"/>
</dbReference>
<dbReference type="Pfam" id="PF13607">
    <property type="entry name" value="Succ_CoA_lig"/>
    <property type="match status" value="1"/>
</dbReference>
<dbReference type="EMBL" id="MAQB02000009">
    <property type="protein sequence ID" value="OFJ47045.1"/>
    <property type="molecule type" value="Genomic_DNA"/>
</dbReference>
<dbReference type="PROSITE" id="PS51186">
    <property type="entry name" value="GNAT"/>
    <property type="match status" value="1"/>
</dbReference>
<dbReference type="Gene3D" id="3.30.1490.20">
    <property type="entry name" value="ATP-grasp fold, A domain"/>
    <property type="match status" value="1"/>
</dbReference>
<dbReference type="GO" id="GO:0043758">
    <property type="term" value="F:acetate-CoA ligase (ADP-forming) activity"/>
    <property type="evidence" value="ECO:0007669"/>
    <property type="project" value="InterPro"/>
</dbReference>
<dbReference type="InterPro" id="IPR043938">
    <property type="entry name" value="Ligase_CoA_dom"/>
</dbReference>
<evidence type="ECO:0000256" key="3">
    <source>
        <dbReference type="ARBA" id="ARBA00022840"/>
    </source>
</evidence>
<dbReference type="Gene3D" id="3.40.50.720">
    <property type="entry name" value="NAD(P)-binding Rossmann-like Domain"/>
    <property type="match status" value="1"/>
</dbReference>
<proteinExistence type="inferred from homology"/>
<dbReference type="InterPro" id="IPR016102">
    <property type="entry name" value="Succinyl-CoA_synth-like"/>
</dbReference>
<dbReference type="Pfam" id="PF13302">
    <property type="entry name" value="Acetyltransf_3"/>
    <property type="match status" value="1"/>
</dbReference>
<dbReference type="PANTHER" id="PTHR43334">
    <property type="entry name" value="ACETATE--COA LIGASE [ADP-FORMING]"/>
    <property type="match status" value="1"/>
</dbReference>
<dbReference type="Pfam" id="PF13549">
    <property type="entry name" value="ATP-grasp_5"/>
    <property type="match status" value="1"/>
</dbReference>
<dbReference type="InterPro" id="IPR036291">
    <property type="entry name" value="NAD(P)-bd_dom_sf"/>
</dbReference>
<dbReference type="GO" id="GO:0005524">
    <property type="term" value="F:ATP binding"/>
    <property type="evidence" value="ECO:0007669"/>
    <property type="project" value="UniProtKB-UniRule"/>
</dbReference>
<feature type="domain" description="ATP-grasp" evidence="6">
    <location>
        <begin position="504"/>
        <end position="540"/>
    </location>
</feature>
<evidence type="ECO:0000256" key="5">
    <source>
        <dbReference type="PROSITE-ProRule" id="PRU00409"/>
    </source>
</evidence>
<dbReference type="PANTHER" id="PTHR43334:SF1">
    <property type="entry name" value="3-HYDROXYPROPIONATE--COA LIGASE [ADP-FORMING]"/>
    <property type="match status" value="1"/>
</dbReference>
<dbReference type="SUPFAM" id="SSF55729">
    <property type="entry name" value="Acyl-CoA N-acyltransferases (Nat)"/>
    <property type="match status" value="1"/>
</dbReference>
<dbReference type="InterPro" id="IPR013815">
    <property type="entry name" value="ATP_grasp_subdomain_1"/>
</dbReference>
<dbReference type="AlphaFoldDB" id="A0A1E8PLK3"/>
<evidence type="ECO:0000259" key="7">
    <source>
        <dbReference type="PROSITE" id="PS51186"/>
    </source>
</evidence>
<keyword evidence="3 5" id="KW-0067">ATP-binding</keyword>